<feature type="domain" description="AB hydrolase-1" evidence="2">
    <location>
        <begin position="43"/>
        <end position="168"/>
    </location>
</feature>
<protein>
    <submittedName>
        <fullName evidence="3">Pimeloyl-ACP methyl ester carboxylesterase</fullName>
    </submittedName>
</protein>
<dbReference type="Proteomes" id="UP000523007">
    <property type="component" value="Unassembled WGS sequence"/>
</dbReference>
<dbReference type="GO" id="GO:0016787">
    <property type="term" value="F:hydrolase activity"/>
    <property type="evidence" value="ECO:0007669"/>
    <property type="project" value="UniProtKB-KW"/>
</dbReference>
<sequence>MDTTSARDDDAALARSLDGEFSSHEAEVNGTRLHYVEGGSGEPLVLIGGWLQTWWQWHKVMPALARRYRVIAVDIRGMGSSAKPAGGYDKKTMARDIYELLRHLGLPAVSIVGHDIGGMVAYSFAANHPEATTRLVLLDAPHPDAAWSSFTLLPAPDQDVNASFPWWLAFNQVHGLPEQLLDGRMRLLIDWLFDTYAKDPGSIDEHSRRIYARAYSSPDAIRAGASWYQAFNRDIADERTYGPMTTPTLALGGSGSNHALLRQVLPSKGPDIDVVEVSDTGHYIPEERPQLLVDALIGFLG</sequence>
<comment type="caution">
    <text evidence="3">The sequence shown here is derived from an EMBL/GenBank/DDBJ whole genome shotgun (WGS) entry which is preliminary data.</text>
</comment>
<name>A0A7W7W3B2_9ACTN</name>
<organism evidence="3 4">
    <name type="scientific">Lipingzhangella halophila</name>
    <dbReference type="NCBI Taxonomy" id="1783352"/>
    <lineage>
        <taxon>Bacteria</taxon>
        <taxon>Bacillati</taxon>
        <taxon>Actinomycetota</taxon>
        <taxon>Actinomycetes</taxon>
        <taxon>Streptosporangiales</taxon>
        <taxon>Nocardiopsidaceae</taxon>
        <taxon>Lipingzhangella</taxon>
    </lineage>
</organism>
<evidence type="ECO:0000313" key="3">
    <source>
        <dbReference type="EMBL" id="MBB4932862.1"/>
    </source>
</evidence>
<evidence type="ECO:0000259" key="2">
    <source>
        <dbReference type="Pfam" id="PF00561"/>
    </source>
</evidence>
<keyword evidence="1" id="KW-0378">Hydrolase</keyword>
<proteinExistence type="predicted"/>
<dbReference type="AlphaFoldDB" id="A0A7W7W3B2"/>
<accession>A0A7W7W3B2</accession>
<dbReference type="RefSeq" id="WP_184580544.1">
    <property type="nucleotide sequence ID" value="NZ_JACHJT010000001.1"/>
</dbReference>
<dbReference type="InterPro" id="IPR029058">
    <property type="entry name" value="AB_hydrolase_fold"/>
</dbReference>
<dbReference type="PANTHER" id="PTHR43329">
    <property type="entry name" value="EPOXIDE HYDROLASE"/>
    <property type="match status" value="1"/>
</dbReference>
<keyword evidence="4" id="KW-1185">Reference proteome</keyword>
<dbReference type="PRINTS" id="PR00111">
    <property type="entry name" value="ABHYDROLASE"/>
</dbReference>
<dbReference type="Gene3D" id="3.40.50.1820">
    <property type="entry name" value="alpha/beta hydrolase"/>
    <property type="match status" value="1"/>
</dbReference>
<reference evidence="3 4" key="1">
    <citation type="submission" date="2020-08" db="EMBL/GenBank/DDBJ databases">
        <title>Sequencing the genomes of 1000 actinobacteria strains.</title>
        <authorList>
            <person name="Klenk H.-P."/>
        </authorList>
    </citation>
    <scope>NUCLEOTIDE SEQUENCE [LARGE SCALE GENOMIC DNA]</scope>
    <source>
        <strain evidence="3 4">DSM 102030</strain>
    </source>
</reference>
<dbReference type="Pfam" id="PF00561">
    <property type="entry name" value="Abhydrolase_1"/>
    <property type="match status" value="1"/>
</dbReference>
<evidence type="ECO:0000313" key="4">
    <source>
        <dbReference type="Proteomes" id="UP000523007"/>
    </source>
</evidence>
<dbReference type="EMBL" id="JACHJT010000001">
    <property type="protein sequence ID" value="MBB4932862.1"/>
    <property type="molecule type" value="Genomic_DNA"/>
</dbReference>
<dbReference type="InterPro" id="IPR000639">
    <property type="entry name" value="Epox_hydrolase-like"/>
</dbReference>
<dbReference type="InterPro" id="IPR000073">
    <property type="entry name" value="AB_hydrolase_1"/>
</dbReference>
<dbReference type="SUPFAM" id="SSF53474">
    <property type="entry name" value="alpha/beta-Hydrolases"/>
    <property type="match status" value="1"/>
</dbReference>
<evidence type="ECO:0000256" key="1">
    <source>
        <dbReference type="ARBA" id="ARBA00022801"/>
    </source>
</evidence>
<gene>
    <name evidence="3" type="ORF">F4561_003682</name>
</gene>
<dbReference type="PRINTS" id="PR00412">
    <property type="entry name" value="EPOXHYDRLASE"/>
</dbReference>